<feature type="domain" description="Aromatic amino acid beta-eliminating lyase/threonine aldolase" evidence="4">
    <location>
        <begin position="80"/>
        <end position="267"/>
    </location>
</feature>
<dbReference type="InterPro" id="IPR001597">
    <property type="entry name" value="ArAA_b-elim_lyase/Thr_aldolase"/>
</dbReference>
<gene>
    <name evidence="5" type="primary">Tha1_1</name>
    <name evidence="5" type="ORF">OS493_027794</name>
</gene>
<dbReference type="OrthoDB" id="10261951at2759"/>
<evidence type="ECO:0000256" key="1">
    <source>
        <dbReference type="ARBA" id="ARBA00001933"/>
    </source>
</evidence>
<evidence type="ECO:0000259" key="4">
    <source>
        <dbReference type="Pfam" id="PF01212"/>
    </source>
</evidence>
<keyword evidence="5" id="KW-0456">Lyase</keyword>
<evidence type="ECO:0000313" key="5">
    <source>
        <dbReference type="EMBL" id="KAJ7371106.1"/>
    </source>
</evidence>
<protein>
    <submittedName>
        <fullName evidence="5">Low-specificity L-threonine aldolase 1</fullName>
        <ecNumber evidence="5">4.1.2.48</ecNumber>
    </submittedName>
</protein>
<dbReference type="Pfam" id="PF01212">
    <property type="entry name" value="Beta_elim_lyase"/>
    <property type="match status" value="1"/>
</dbReference>
<dbReference type="GO" id="GO:0006567">
    <property type="term" value="P:L-threonine catabolic process"/>
    <property type="evidence" value="ECO:0007669"/>
    <property type="project" value="TreeGrafter"/>
</dbReference>
<accession>A0A9W9YXC6</accession>
<dbReference type="Gene3D" id="3.40.640.10">
    <property type="entry name" value="Type I PLP-dependent aspartate aminotransferase-like (Major domain)"/>
    <property type="match status" value="1"/>
</dbReference>
<sequence>MSRHLCLVLRVEWRHYSSGNSTGLFSWISRFLKSPRSINLLHSGKQENLANIQQRQFSSMYTSGVDEDFDKKRSGARVIDLRSDTVTKPSKEMRAAMAAADVGDDVYGDDPTVNALQVKAAELTGNKDAALFVPSGTMGEFGSSDGTTVLVEEMRYLLVTWHTSFCWETGWSCTVGWYTHTDSVRTNLDGTLDLLDVESKVRSTCDAHLPTSRLICLEQTHNATGGRVLSLEYLQKVKQLATKHGLKVHMDGARLFNAVAALGVLLHRSPSMLIQSLSAFQRVLVLR</sequence>
<dbReference type="InterPro" id="IPR015421">
    <property type="entry name" value="PyrdxlP-dep_Trfase_major"/>
</dbReference>
<organism evidence="5 6">
    <name type="scientific">Desmophyllum pertusum</name>
    <dbReference type="NCBI Taxonomy" id="174260"/>
    <lineage>
        <taxon>Eukaryota</taxon>
        <taxon>Metazoa</taxon>
        <taxon>Cnidaria</taxon>
        <taxon>Anthozoa</taxon>
        <taxon>Hexacorallia</taxon>
        <taxon>Scleractinia</taxon>
        <taxon>Caryophylliina</taxon>
        <taxon>Caryophylliidae</taxon>
        <taxon>Desmophyllum</taxon>
    </lineage>
</organism>
<comment type="cofactor">
    <cofactor evidence="1">
        <name>pyridoxal 5'-phosphate</name>
        <dbReference type="ChEBI" id="CHEBI:597326"/>
    </cofactor>
</comment>
<dbReference type="PANTHER" id="PTHR48097:SF9">
    <property type="entry name" value="L-THREONINE ALDOLASE"/>
    <property type="match status" value="1"/>
</dbReference>
<dbReference type="Proteomes" id="UP001163046">
    <property type="component" value="Unassembled WGS sequence"/>
</dbReference>
<dbReference type="InterPro" id="IPR015424">
    <property type="entry name" value="PyrdxlP-dep_Trfase"/>
</dbReference>
<dbReference type="SUPFAM" id="SSF53383">
    <property type="entry name" value="PLP-dependent transferases"/>
    <property type="match status" value="1"/>
</dbReference>
<comment type="caution">
    <text evidence="5">The sequence shown here is derived from an EMBL/GenBank/DDBJ whole genome shotgun (WGS) entry which is preliminary data.</text>
</comment>
<dbReference type="EMBL" id="MU826851">
    <property type="protein sequence ID" value="KAJ7371106.1"/>
    <property type="molecule type" value="Genomic_DNA"/>
</dbReference>
<proteinExistence type="inferred from homology"/>
<evidence type="ECO:0000313" key="6">
    <source>
        <dbReference type="Proteomes" id="UP001163046"/>
    </source>
</evidence>
<dbReference type="GO" id="GO:0006545">
    <property type="term" value="P:glycine biosynthetic process"/>
    <property type="evidence" value="ECO:0007669"/>
    <property type="project" value="TreeGrafter"/>
</dbReference>
<keyword evidence="6" id="KW-1185">Reference proteome</keyword>
<keyword evidence="3" id="KW-0663">Pyridoxal phosphate</keyword>
<dbReference type="GO" id="GO:0008732">
    <property type="term" value="F:L-allo-threonine aldolase activity"/>
    <property type="evidence" value="ECO:0007669"/>
    <property type="project" value="TreeGrafter"/>
</dbReference>
<reference evidence="5" key="1">
    <citation type="submission" date="2023-01" db="EMBL/GenBank/DDBJ databases">
        <title>Genome assembly of the deep-sea coral Lophelia pertusa.</title>
        <authorList>
            <person name="Herrera S."/>
            <person name="Cordes E."/>
        </authorList>
    </citation>
    <scope>NUCLEOTIDE SEQUENCE</scope>
    <source>
        <strain evidence="5">USNM1676648</strain>
        <tissue evidence="5">Polyp</tissue>
    </source>
</reference>
<dbReference type="AlphaFoldDB" id="A0A9W9YXC6"/>
<evidence type="ECO:0000256" key="3">
    <source>
        <dbReference type="ARBA" id="ARBA00022898"/>
    </source>
</evidence>
<name>A0A9W9YXC6_9CNID</name>
<dbReference type="EC" id="4.1.2.48" evidence="5"/>
<comment type="similarity">
    <text evidence="2">Belongs to the threonine aldolase family.</text>
</comment>
<dbReference type="GO" id="GO:0005829">
    <property type="term" value="C:cytosol"/>
    <property type="evidence" value="ECO:0007669"/>
    <property type="project" value="TreeGrafter"/>
</dbReference>
<evidence type="ECO:0000256" key="2">
    <source>
        <dbReference type="ARBA" id="ARBA00006966"/>
    </source>
</evidence>
<dbReference type="PANTHER" id="PTHR48097">
    <property type="entry name" value="L-THREONINE ALDOLASE-RELATED"/>
    <property type="match status" value="1"/>
</dbReference>